<sequence>MKKLLPITLALAASTALPSTLLAQDSGTPAETERDRSMIVGFLEDNLSGAGRDIRIEGFKGLLASSATLDTLTIADDQGVWFTLKGAELDWSRAALLSGRVEVTRIAAKEILFDRLPDAPQTTVDIPAPEATPFSLPDLPVSIDIGAIEAERVRLGAPVLKIGEAVEISLSGSAQLADGSGQTALDITRLDGTTGQFSLAASFDNATEQLDLDLSLSEGEGGIVTTLANLPGAPSLSLVAKGSGPLDGFATDIALSTDGQERLTGRVALSAEPDPDQSDAPAPRRFTADLSGDLTPLFSPDYAQFFGDASLLSAKGLSYPQGGFDLESFILSTRTLLLTGALDLAADGLPNAFDLSGTLVSPDGEPVLLPFGNARSRVHDAAIRAAYDIRKGESWTADIDLTQYAQDGLSLDQAALAARGTISRRRSSDGATLLGAVKSRFSLTTRDLAFDDPALQQAVGATPGLTGRLSWREGRPLALEALEIQSSDTTATLSGSLDGLSDGLGFTGKLGLDTPDLSRFAALSGQNLSGALTAAAQGRIAPLNGTFDLDIDATGNELQAGIAELDALTGGRSAISLSAKRDGTGVSLQRAFLSTTALMARARGQLSTEAGDLNLSARLDEAARLGLGLSGPLSVTLDMSRTGADSPWQTDAELDGLGGTSAQLNGALKGLESGDLNALAFDGTLALDAPQLAQFSTLAGRPLSGALNASAKGSVTPLTGLFDLDVAATGTNLRSGIAQLDALTGGTSTLSLSAKRDESGLTLRQADLATPALQAQAETTFAAESAEITVTARLDDVARLGVALSGPLSLDAQLSHSGTETPWQAAANMTGPGGTAAQMSGALAQDFATADLSLTGTAPLGLSNRFTTAALTQGNTTFDLRLNGPLGLNAVSGQAQIVPGGRAVISSAGLALTVERGLVTLNGGQAQLDFAASADTGGSLTTSGPITLSGAFPASLAIGINQLGLSDPQLYSTSLDGNLRFEGGLTGGGQISGALTLGKTDVTVSPAALGSGGDIPAITHRGASAKVQSTRDRAGLIAEEKTGGPGASYGLDLTISAPSQIFIRGRGLDAEMGGQLRLRGTTTDVVPVGQFSLIRGRLSLLGKRIVMEEGAVTLQGELDPMMRLVAVTETDDLTVQLITEGPVSSPELTLTSSPVLPQDEILARLLFGKSLSEISALQAAQMAAAVATLTGGGGGLVGSIRDSFGLDDLDLQTSEEGGSSLKLGKYISDSVYTDVTIDNAGKTQINLNFDATRNVTIKGTATSDGDTGFGVFFEKDY</sequence>
<evidence type="ECO:0000256" key="4">
    <source>
        <dbReference type="ARBA" id="ARBA00023136"/>
    </source>
</evidence>
<protein>
    <submittedName>
        <fullName evidence="7">Autotransporter secretion inner membrane protein TamB</fullName>
    </submittedName>
</protein>
<evidence type="ECO:0000256" key="5">
    <source>
        <dbReference type="SAM" id="SignalP"/>
    </source>
</evidence>
<dbReference type="GO" id="GO:0009306">
    <property type="term" value="P:protein secretion"/>
    <property type="evidence" value="ECO:0007669"/>
    <property type="project" value="InterPro"/>
</dbReference>
<gene>
    <name evidence="7" type="ORF">SAMN04487991_3286</name>
</gene>
<organism evidence="7 8">
    <name type="scientific">Celeribacter neptunius</name>
    <dbReference type="NCBI Taxonomy" id="588602"/>
    <lineage>
        <taxon>Bacteria</taxon>
        <taxon>Pseudomonadati</taxon>
        <taxon>Pseudomonadota</taxon>
        <taxon>Alphaproteobacteria</taxon>
        <taxon>Rhodobacterales</taxon>
        <taxon>Roseobacteraceae</taxon>
        <taxon>Celeribacter</taxon>
    </lineage>
</organism>
<dbReference type="STRING" id="588602.SAMN04487991_3286"/>
<reference evidence="8" key="1">
    <citation type="submission" date="2016-10" db="EMBL/GenBank/DDBJ databases">
        <authorList>
            <person name="Varghese N."/>
            <person name="Submissions S."/>
        </authorList>
    </citation>
    <scope>NUCLEOTIDE SEQUENCE [LARGE SCALE GENOMIC DNA]</scope>
    <source>
        <strain evidence="8">DSM 26471</strain>
    </source>
</reference>
<dbReference type="GO" id="GO:0005886">
    <property type="term" value="C:plasma membrane"/>
    <property type="evidence" value="ECO:0007669"/>
    <property type="project" value="InterPro"/>
</dbReference>
<feature type="signal peptide" evidence="5">
    <location>
        <begin position="1"/>
        <end position="23"/>
    </location>
</feature>
<dbReference type="PANTHER" id="PTHR36985">
    <property type="entry name" value="TRANSLOCATION AND ASSEMBLY MODULE SUBUNIT TAMB"/>
    <property type="match status" value="1"/>
</dbReference>
<dbReference type="EMBL" id="FORH01000007">
    <property type="protein sequence ID" value="SFJ92393.1"/>
    <property type="molecule type" value="Genomic_DNA"/>
</dbReference>
<keyword evidence="2" id="KW-0812">Transmembrane</keyword>
<dbReference type="GO" id="GO:0097347">
    <property type="term" value="C:TAM protein secretion complex"/>
    <property type="evidence" value="ECO:0007669"/>
    <property type="project" value="TreeGrafter"/>
</dbReference>
<dbReference type="PANTHER" id="PTHR36985:SF1">
    <property type="entry name" value="TRANSLOCATION AND ASSEMBLY MODULE SUBUNIT TAMB"/>
    <property type="match status" value="1"/>
</dbReference>
<evidence type="ECO:0000256" key="3">
    <source>
        <dbReference type="ARBA" id="ARBA00022989"/>
    </source>
</evidence>
<dbReference type="AlphaFoldDB" id="A0A1I3VBK5"/>
<name>A0A1I3VBK5_9RHOB</name>
<accession>A0A1I3VBK5</accession>
<dbReference type="OrthoDB" id="7784409at2"/>
<evidence type="ECO:0000259" key="6">
    <source>
        <dbReference type="Pfam" id="PF04357"/>
    </source>
</evidence>
<dbReference type="Proteomes" id="UP000199630">
    <property type="component" value="Unassembled WGS sequence"/>
</dbReference>
<feature type="domain" description="Translocation and assembly module TamB C-terminal" evidence="6">
    <location>
        <begin position="934"/>
        <end position="1277"/>
    </location>
</feature>
<proteinExistence type="predicted"/>
<evidence type="ECO:0000256" key="2">
    <source>
        <dbReference type="ARBA" id="ARBA00022692"/>
    </source>
</evidence>
<feature type="chain" id="PRO_5011453209" evidence="5">
    <location>
        <begin position="24"/>
        <end position="1277"/>
    </location>
</feature>
<comment type="subcellular location">
    <subcellularLocation>
        <location evidence="1">Membrane</location>
        <topology evidence="1">Single-pass membrane protein</topology>
    </subcellularLocation>
</comment>
<evidence type="ECO:0000313" key="7">
    <source>
        <dbReference type="EMBL" id="SFJ92393.1"/>
    </source>
</evidence>
<evidence type="ECO:0000256" key="1">
    <source>
        <dbReference type="ARBA" id="ARBA00004167"/>
    </source>
</evidence>
<keyword evidence="8" id="KW-1185">Reference proteome</keyword>
<keyword evidence="5" id="KW-0732">Signal</keyword>
<keyword evidence="4" id="KW-0472">Membrane</keyword>
<dbReference type="InterPro" id="IPR007452">
    <property type="entry name" value="TamB_C"/>
</dbReference>
<evidence type="ECO:0000313" key="8">
    <source>
        <dbReference type="Proteomes" id="UP000199630"/>
    </source>
</evidence>
<dbReference type="RefSeq" id="WP_090061792.1">
    <property type="nucleotide sequence ID" value="NZ_FORH01000007.1"/>
</dbReference>
<keyword evidence="3" id="KW-1133">Transmembrane helix</keyword>
<dbReference type="Pfam" id="PF04357">
    <property type="entry name" value="TamB"/>
    <property type="match status" value="1"/>
</dbReference>